<reference evidence="2" key="1">
    <citation type="journal article" date="2015" name="Nature">
        <title>Complex archaea that bridge the gap between prokaryotes and eukaryotes.</title>
        <authorList>
            <person name="Spang A."/>
            <person name="Saw J.H."/>
            <person name="Jorgensen S.L."/>
            <person name="Zaremba-Niedzwiedzka K."/>
            <person name="Martijn J."/>
            <person name="Lind A.E."/>
            <person name="van Eijk R."/>
            <person name="Schleper C."/>
            <person name="Guy L."/>
            <person name="Ettema T.J."/>
        </authorList>
    </citation>
    <scope>NUCLEOTIDE SEQUENCE</scope>
</reference>
<accession>A0A0F9Q250</accession>
<proteinExistence type="predicted"/>
<name>A0A0F9Q250_9ZZZZ</name>
<comment type="caution">
    <text evidence="2">The sequence shown here is derived from an EMBL/GenBank/DDBJ whole genome shotgun (WGS) entry which is preliminary data.</text>
</comment>
<keyword evidence="1" id="KW-0812">Transmembrane</keyword>
<feature type="transmembrane region" description="Helical" evidence="1">
    <location>
        <begin position="6"/>
        <end position="26"/>
    </location>
</feature>
<protein>
    <submittedName>
        <fullName evidence="2">Uncharacterized protein</fullName>
    </submittedName>
</protein>
<evidence type="ECO:0000313" key="2">
    <source>
        <dbReference type="EMBL" id="KKN38005.1"/>
    </source>
</evidence>
<keyword evidence="1" id="KW-0472">Membrane</keyword>
<evidence type="ECO:0000256" key="1">
    <source>
        <dbReference type="SAM" id="Phobius"/>
    </source>
</evidence>
<sequence>MTPNDLTLSWMLWLCVGFLIGYRYHVLKVRDAVNMRIKRQLQDRALDRMIADVAVRCIEHPTDARVN</sequence>
<keyword evidence="1" id="KW-1133">Transmembrane helix</keyword>
<dbReference type="AlphaFoldDB" id="A0A0F9Q250"/>
<gene>
    <name evidence="2" type="ORF">LCGC14_0757700</name>
</gene>
<organism evidence="2">
    <name type="scientific">marine sediment metagenome</name>
    <dbReference type="NCBI Taxonomy" id="412755"/>
    <lineage>
        <taxon>unclassified sequences</taxon>
        <taxon>metagenomes</taxon>
        <taxon>ecological metagenomes</taxon>
    </lineage>
</organism>
<dbReference type="EMBL" id="LAZR01001857">
    <property type="protein sequence ID" value="KKN38005.1"/>
    <property type="molecule type" value="Genomic_DNA"/>
</dbReference>